<keyword evidence="1" id="KW-0472">Membrane</keyword>
<keyword evidence="1" id="KW-1133">Transmembrane helix</keyword>
<name>A0AA40BRH1_9PEZI</name>
<proteinExistence type="predicted"/>
<dbReference type="AlphaFoldDB" id="A0AA40BRH1"/>
<dbReference type="EMBL" id="JAUKTV010000004">
    <property type="protein sequence ID" value="KAK0739044.1"/>
    <property type="molecule type" value="Genomic_DNA"/>
</dbReference>
<evidence type="ECO:0000313" key="2">
    <source>
        <dbReference type="EMBL" id="KAK0739044.1"/>
    </source>
</evidence>
<feature type="transmembrane region" description="Helical" evidence="1">
    <location>
        <begin position="110"/>
        <end position="130"/>
    </location>
</feature>
<dbReference type="Proteomes" id="UP001172159">
    <property type="component" value="Unassembled WGS sequence"/>
</dbReference>
<accession>A0AA40BRH1</accession>
<reference evidence="2" key="1">
    <citation type="submission" date="2023-06" db="EMBL/GenBank/DDBJ databases">
        <title>Genome-scale phylogeny and comparative genomics of the fungal order Sordariales.</title>
        <authorList>
            <consortium name="Lawrence Berkeley National Laboratory"/>
            <person name="Hensen N."/>
            <person name="Bonometti L."/>
            <person name="Westerberg I."/>
            <person name="Brannstrom I.O."/>
            <person name="Guillou S."/>
            <person name="Cros-Aarteil S."/>
            <person name="Calhoun S."/>
            <person name="Haridas S."/>
            <person name="Kuo A."/>
            <person name="Mondo S."/>
            <person name="Pangilinan J."/>
            <person name="Riley R."/>
            <person name="Labutti K."/>
            <person name="Andreopoulos B."/>
            <person name="Lipzen A."/>
            <person name="Chen C."/>
            <person name="Yanf M."/>
            <person name="Daum C."/>
            <person name="Ng V."/>
            <person name="Clum A."/>
            <person name="Steindorff A."/>
            <person name="Ohm R."/>
            <person name="Martin F."/>
            <person name="Silar P."/>
            <person name="Natvig D."/>
            <person name="Lalanne C."/>
            <person name="Gautier V."/>
            <person name="Ament-Velasquez S.L."/>
            <person name="Kruys A."/>
            <person name="Hutchinson M.I."/>
            <person name="Powell A.J."/>
            <person name="Barry K."/>
            <person name="Miller A.N."/>
            <person name="Grigoriev I.V."/>
            <person name="Debuchy R."/>
            <person name="Gladieux P."/>
            <person name="Thoren M.H."/>
            <person name="Johannesson H."/>
        </authorList>
    </citation>
    <scope>NUCLEOTIDE SEQUENCE</scope>
    <source>
        <strain evidence="2">CBS 540.89</strain>
    </source>
</reference>
<comment type="caution">
    <text evidence="2">The sequence shown here is derived from an EMBL/GenBank/DDBJ whole genome shotgun (WGS) entry which is preliminary data.</text>
</comment>
<evidence type="ECO:0000313" key="3">
    <source>
        <dbReference type="Proteomes" id="UP001172159"/>
    </source>
</evidence>
<protein>
    <submittedName>
        <fullName evidence="2">Uncharacterized protein</fullName>
    </submittedName>
</protein>
<sequence length="145" mass="16553">MVPTEVLPYCVPSNKVLCVGRSLVKPNIYLTLLNNTIYKVLPYTLNILSSSVLVKALYCLHLLSLVTSFSPISKILITKVTNFTILYYYINNSPTFTVLKFLKVKIEFLFFHLFKGILKAYFNIINNLLIKLLKGSKTSSVYFTL</sequence>
<gene>
    <name evidence="2" type="ORF">B0T21DRAFT_346404</name>
</gene>
<evidence type="ECO:0000256" key="1">
    <source>
        <dbReference type="SAM" id="Phobius"/>
    </source>
</evidence>
<keyword evidence="1" id="KW-0812">Transmembrane</keyword>
<organism evidence="2 3">
    <name type="scientific">Apiosordaria backusii</name>
    <dbReference type="NCBI Taxonomy" id="314023"/>
    <lineage>
        <taxon>Eukaryota</taxon>
        <taxon>Fungi</taxon>
        <taxon>Dikarya</taxon>
        <taxon>Ascomycota</taxon>
        <taxon>Pezizomycotina</taxon>
        <taxon>Sordariomycetes</taxon>
        <taxon>Sordariomycetidae</taxon>
        <taxon>Sordariales</taxon>
        <taxon>Lasiosphaeriaceae</taxon>
        <taxon>Apiosordaria</taxon>
    </lineage>
</organism>
<keyword evidence="3" id="KW-1185">Reference proteome</keyword>